<dbReference type="Proteomes" id="UP001358586">
    <property type="component" value="Chromosome 4"/>
</dbReference>
<evidence type="ECO:0000313" key="1">
    <source>
        <dbReference type="EMBL" id="KAK5836399.1"/>
    </source>
</evidence>
<organism evidence="1 2">
    <name type="scientific">Gossypium arboreum</name>
    <name type="common">Tree cotton</name>
    <name type="synonym">Gossypium nanking</name>
    <dbReference type="NCBI Taxonomy" id="29729"/>
    <lineage>
        <taxon>Eukaryota</taxon>
        <taxon>Viridiplantae</taxon>
        <taxon>Streptophyta</taxon>
        <taxon>Embryophyta</taxon>
        <taxon>Tracheophyta</taxon>
        <taxon>Spermatophyta</taxon>
        <taxon>Magnoliopsida</taxon>
        <taxon>eudicotyledons</taxon>
        <taxon>Gunneridae</taxon>
        <taxon>Pentapetalae</taxon>
        <taxon>rosids</taxon>
        <taxon>malvids</taxon>
        <taxon>Malvales</taxon>
        <taxon>Malvaceae</taxon>
        <taxon>Malvoideae</taxon>
        <taxon>Gossypium</taxon>
    </lineage>
</organism>
<name>A0ABR0QB19_GOSAR</name>
<accession>A0ABR0QB19</accession>
<gene>
    <name evidence="1" type="ORF">PVK06_012186</name>
</gene>
<proteinExistence type="predicted"/>
<evidence type="ECO:0000313" key="2">
    <source>
        <dbReference type="Proteomes" id="UP001358586"/>
    </source>
</evidence>
<dbReference type="EMBL" id="JARKNE010000004">
    <property type="protein sequence ID" value="KAK5836399.1"/>
    <property type="molecule type" value="Genomic_DNA"/>
</dbReference>
<reference evidence="1 2" key="1">
    <citation type="submission" date="2023-03" db="EMBL/GenBank/DDBJ databases">
        <title>WGS of Gossypium arboreum.</title>
        <authorList>
            <person name="Yu D."/>
        </authorList>
    </citation>
    <scope>NUCLEOTIDE SEQUENCE [LARGE SCALE GENOMIC DNA]</scope>
    <source>
        <tissue evidence="1">Leaf</tissue>
    </source>
</reference>
<keyword evidence="2" id="KW-1185">Reference proteome</keyword>
<protein>
    <submittedName>
        <fullName evidence="1">Uncharacterized protein</fullName>
    </submittedName>
</protein>
<sequence>MATEMLFYLTMLNMEKFLKDDPSIFREDEKDAITAFNIVEAWKNSNFLCHNYVLKSLSDEFYEVQEFQQIIHGILAKGMEISESFRVAAIIENFPLLGMTLRTILNIRERK</sequence>
<comment type="caution">
    <text evidence="1">The sequence shown here is derived from an EMBL/GenBank/DDBJ whole genome shotgun (WGS) entry which is preliminary data.</text>
</comment>